<proteinExistence type="inferred from homology"/>
<accession>A0A1H4N8A2</accession>
<dbReference type="InterPro" id="IPR041522">
    <property type="entry name" value="CdaR_GGDEF"/>
</dbReference>
<dbReference type="PANTHER" id="PTHR33744:SF15">
    <property type="entry name" value="CARBOHYDRATE DIACID REGULATOR"/>
    <property type="match status" value="1"/>
</dbReference>
<dbReference type="PANTHER" id="PTHR33744">
    <property type="entry name" value="CARBOHYDRATE DIACID REGULATOR"/>
    <property type="match status" value="1"/>
</dbReference>
<feature type="domain" description="CdaR GGDEF-like" evidence="4">
    <location>
        <begin position="143"/>
        <end position="249"/>
    </location>
</feature>
<dbReference type="Proteomes" id="UP000198982">
    <property type="component" value="Unassembled WGS sequence"/>
</dbReference>
<dbReference type="AlphaFoldDB" id="A0A1H4N8A2"/>
<evidence type="ECO:0000259" key="4">
    <source>
        <dbReference type="Pfam" id="PF17853"/>
    </source>
</evidence>
<dbReference type="RefSeq" id="WP_092314244.1">
    <property type="nucleotide sequence ID" value="NZ_FNTJ01000001.1"/>
</dbReference>
<dbReference type="InterPro" id="IPR051448">
    <property type="entry name" value="CdaR-like_regulators"/>
</dbReference>
<dbReference type="EMBL" id="FNTJ01000001">
    <property type="protein sequence ID" value="SEB90822.1"/>
    <property type="molecule type" value="Genomic_DNA"/>
</dbReference>
<dbReference type="InterPro" id="IPR008599">
    <property type="entry name" value="Diacid_rec"/>
</dbReference>
<gene>
    <name evidence="5" type="ORF">SAMN05216178_2720</name>
</gene>
<comment type="similarity">
    <text evidence="1">Belongs to the CdaR family.</text>
</comment>
<name>A0A1H4N8A2_9PSED</name>
<feature type="domain" description="Putative sugar diacid recognition" evidence="2">
    <location>
        <begin position="4"/>
        <end position="134"/>
    </location>
</feature>
<evidence type="ECO:0000259" key="2">
    <source>
        <dbReference type="Pfam" id="PF05651"/>
    </source>
</evidence>
<organism evidence="5 6">
    <name type="scientific">Pseudomonas saponiphila</name>
    <dbReference type="NCBI Taxonomy" id="556534"/>
    <lineage>
        <taxon>Bacteria</taxon>
        <taxon>Pseudomonadati</taxon>
        <taxon>Pseudomonadota</taxon>
        <taxon>Gammaproteobacteria</taxon>
        <taxon>Pseudomonadales</taxon>
        <taxon>Pseudomonadaceae</taxon>
        <taxon>Pseudomonas</taxon>
    </lineage>
</organism>
<evidence type="ECO:0000259" key="3">
    <source>
        <dbReference type="Pfam" id="PF13556"/>
    </source>
</evidence>
<reference evidence="6" key="1">
    <citation type="submission" date="2016-10" db="EMBL/GenBank/DDBJ databases">
        <authorList>
            <person name="Varghese N."/>
            <person name="Submissions S."/>
        </authorList>
    </citation>
    <scope>NUCLEOTIDE SEQUENCE [LARGE SCALE GENOMIC DNA]</scope>
    <source>
        <strain evidence="6">DSM 9751</strain>
    </source>
</reference>
<sequence length="376" mass="42021">MFELDHDLAQDIVDRAMAILPYNVNVMDSQGLILGSGEPERINTRHEGAQLVLANGRVVEIDEPTARQLKGVQPGINLPLLHDQRLIGVLGITGDPALLRTYAELVRMTAEMLVGQRHQQAEQQWRRQRCDDLLALLLSDGGDSPRLVDEARQMGLKPQLARTPYLFELGLEQAAGQGVETLSSWLMSRYPDSWCVSSSKTSLLWCRPASLSLDNPRLLEKLDAQGWNILRVAVGGQADGLAGLRRCYRRVGDLLAYGRDILPDSRLLTLNRYRLPVMLWRHRNDDALDELLTPLRKVLAKDSNGQLLATLRSWCEHDGQSQACADALGIHRNSLRYRMERIAELSGVDPLRLDGMLALYLGVQLLPHSTAPQDPL</sequence>
<dbReference type="Pfam" id="PF13556">
    <property type="entry name" value="HTH_30"/>
    <property type="match status" value="1"/>
</dbReference>
<dbReference type="Gene3D" id="1.10.10.2840">
    <property type="entry name" value="PucR C-terminal helix-turn-helix domain"/>
    <property type="match status" value="1"/>
</dbReference>
<dbReference type="InterPro" id="IPR042070">
    <property type="entry name" value="PucR_C-HTH_sf"/>
</dbReference>
<evidence type="ECO:0000256" key="1">
    <source>
        <dbReference type="ARBA" id="ARBA00006754"/>
    </source>
</evidence>
<dbReference type="InterPro" id="IPR025736">
    <property type="entry name" value="PucR_C-HTH_dom"/>
</dbReference>
<keyword evidence="6" id="KW-1185">Reference proteome</keyword>
<feature type="domain" description="PucR C-terminal helix-turn-helix" evidence="3">
    <location>
        <begin position="307"/>
        <end position="364"/>
    </location>
</feature>
<dbReference type="Pfam" id="PF05651">
    <property type="entry name" value="Diacid_rec"/>
    <property type="match status" value="1"/>
</dbReference>
<protein>
    <submittedName>
        <fullName evidence="5">Transcriptional regulator, CdaR family</fullName>
    </submittedName>
</protein>
<dbReference type="Pfam" id="PF17853">
    <property type="entry name" value="GGDEF_2"/>
    <property type="match status" value="1"/>
</dbReference>
<evidence type="ECO:0000313" key="6">
    <source>
        <dbReference type="Proteomes" id="UP000198982"/>
    </source>
</evidence>
<evidence type="ECO:0000313" key="5">
    <source>
        <dbReference type="EMBL" id="SEB90822.1"/>
    </source>
</evidence>